<dbReference type="Proteomes" id="UP000799538">
    <property type="component" value="Unassembled WGS sequence"/>
</dbReference>
<dbReference type="EMBL" id="ML992513">
    <property type="protein sequence ID" value="KAF2220283.1"/>
    <property type="molecule type" value="Genomic_DNA"/>
</dbReference>
<keyword evidence="2" id="KW-1185">Reference proteome</keyword>
<evidence type="ECO:0000313" key="1">
    <source>
        <dbReference type="EMBL" id="KAF2220283.1"/>
    </source>
</evidence>
<proteinExistence type="predicted"/>
<protein>
    <submittedName>
        <fullName evidence="1">Uncharacterized protein</fullName>
    </submittedName>
</protein>
<accession>A0A6A6G3X9</accession>
<name>A0A6A6G3X9_9PEZI</name>
<sequence length="122" mass="13261">MPAPQSRTVTNIPQAGNFNLVTRSCSASVKSSQLVIDEDRHEIPLKISMNLSPSLISTQISLGTFSSDHASFILFTVLSLFMSHTWIFSSYPSQPSFGLVSPTNSSNVLLIPSLNMSIVFTP</sequence>
<gene>
    <name evidence="1" type="ORF">BDZ85DRAFT_267482</name>
</gene>
<reference evidence="2" key="1">
    <citation type="journal article" date="2020" name="Stud. Mycol.">
        <title>101 Dothideomycetes genomes: A test case for predicting lifestyles and emergence of pathogens.</title>
        <authorList>
            <person name="Haridas S."/>
            <person name="Albert R."/>
            <person name="Binder M."/>
            <person name="Bloem J."/>
            <person name="LaButti K."/>
            <person name="Salamov A."/>
            <person name="Andreopoulos B."/>
            <person name="Baker S."/>
            <person name="Barry K."/>
            <person name="Bills G."/>
            <person name="Bluhm B."/>
            <person name="Cannon C."/>
            <person name="Castanera R."/>
            <person name="Culley D."/>
            <person name="Daum C."/>
            <person name="Ezra D."/>
            <person name="Gonzalez J."/>
            <person name="Henrissat B."/>
            <person name="Kuo A."/>
            <person name="Liang C."/>
            <person name="Lipzen A."/>
            <person name="Lutzoni F."/>
            <person name="Magnuson J."/>
            <person name="Mondo S."/>
            <person name="Nolan M."/>
            <person name="Ohm R."/>
            <person name="Pangilinan J."/>
            <person name="Park H.-J."/>
            <person name="Ramirez L."/>
            <person name="Alfaro M."/>
            <person name="Sun H."/>
            <person name="Tritt A."/>
            <person name="Yoshinaga Y."/>
            <person name="Zwiers L.-H."/>
            <person name="Turgeon B."/>
            <person name="Goodwin S."/>
            <person name="Spatafora J."/>
            <person name="Crous P."/>
            <person name="Grigoriev I."/>
        </authorList>
    </citation>
    <scope>NUCLEOTIDE SEQUENCE [LARGE SCALE GENOMIC DNA]</scope>
    <source>
        <strain evidence="2">CECT 20119</strain>
    </source>
</reference>
<evidence type="ECO:0000313" key="2">
    <source>
        <dbReference type="Proteomes" id="UP000799538"/>
    </source>
</evidence>
<dbReference type="AlphaFoldDB" id="A0A6A6G3X9"/>
<organism evidence="1 2">
    <name type="scientific">Elsinoe ampelina</name>
    <dbReference type="NCBI Taxonomy" id="302913"/>
    <lineage>
        <taxon>Eukaryota</taxon>
        <taxon>Fungi</taxon>
        <taxon>Dikarya</taxon>
        <taxon>Ascomycota</taxon>
        <taxon>Pezizomycotina</taxon>
        <taxon>Dothideomycetes</taxon>
        <taxon>Dothideomycetidae</taxon>
        <taxon>Myriangiales</taxon>
        <taxon>Elsinoaceae</taxon>
        <taxon>Elsinoe</taxon>
    </lineage>
</organism>